<keyword evidence="2" id="KW-1185">Reference proteome</keyword>
<dbReference type="AlphaFoldDB" id="A0A6A5ZGK8"/>
<evidence type="ECO:0000313" key="1">
    <source>
        <dbReference type="EMBL" id="KAF2118619.1"/>
    </source>
</evidence>
<name>A0A6A5ZGK8_9PLEO</name>
<organism evidence="1 2">
    <name type="scientific">Lophiotrema nucula</name>
    <dbReference type="NCBI Taxonomy" id="690887"/>
    <lineage>
        <taxon>Eukaryota</taxon>
        <taxon>Fungi</taxon>
        <taxon>Dikarya</taxon>
        <taxon>Ascomycota</taxon>
        <taxon>Pezizomycotina</taxon>
        <taxon>Dothideomycetes</taxon>
        <taxon>Pleosporomycetidae</taxon>
        <taxon>Pleosporales</taxon>
        <taxon>Lophiotremataceae</taxon>
        <taxon>Lophiotrema</taxon>
    </lineage>
</organism>
<dbReference type="EMBL" id="ML977317">
    <property type="protein sequence ID" value="KAF2118619.1"/>
    <property type="molecule type" value="Genomic_DNA"/>
</dbReference>
<protein>
    <submittedName>
        <fullName evidence="1">Uncharacterized protein</fullName>
    </submittedName>
</protein>
<dbReference type="Proteomes" id="UP000799770">
    <property type="component" value="Unassembled WGS sequence"/>
</dbReference>
<reference evidence="1" key="1">
    <citation type="journal article" date="2020" name="Stud. Mycol.">
        <title>101 Dothideomycetes genomes: a test case for predicting lifestyles and emergence of pathogens.</title>
        <authorList>
            <person name="Haridas S."/>
            <person name="Albert R."/>
            <person name="Binder M."/>
            <person name="Bloem J."/>
            <person name="Labutti K."/>
            <person name="Salamov A."/>
            <person name="Andreopoulos B."/>
            <person name="Baker S."/>
            <person name="Barry K."/>
            <person name="Bills G."/>
            <person name="Bluhm B."/>
            <person name="Cannon C."/>
            <person name="Castanera R."/>
            <person name="Culley D."/>
            <person name="Daum C."/>
            <person name="Ezra D."/>
            <person name="Gonzalez J."/>
            <person name="Henrissat B."/>
            <person name="Kuo A."/>
            <person name="Liang C."/>
            <person name="Lipzen A."/>
            <person name="Lutzoni F."/>
            <person name="Magnuson J."/>
            <person name="Mondo S."/>
            <person name="Nolan M."/>
            <person name="Ohm R."/>
            <person name="Pangilinan J."/>
            <person name="Park H.-J."/>
            <person name="Ramirez L."/>
            <person name="Alfaro M."/>
            <person name="Sun H."/>
            <person name="Tritt A."/>
            <person name="Yoshinaga Y."/>
            <person name="Zwiers L.-H."/>
            <person name="Turgeon B."/>
            <person name="Goodwin S."/>
            <person name="Spatafora J."/>
            <person name="Crous P."/>
            <person name="Grigoriev I."/>
        </authorList>
    </citation>
    <scope>NUCLEOTIDE SEQUENCE</scope>
    <source>
        <strain evidence="1">CBS 627.86</strain>
    </source>
</reference>
<accession>A0A6A5ZGK8</accession>
<sequence length="138" mass="15593">MAFNIAPPNLDQVIANYRNNSSTQSTIINTSISLTGNGAVRSHTLMYRNFDTMDRAGGLLALPSISWHGKPVRSFRYLRTAKYVLKAIDLYWRGKTGSYKVAEIHGQQPRSNAICIWNETTGIGTKYWIEESIDLHEE</sequence>
<proteinExistence type="predicted"/>
<evidence type="ECO:0000313" key="2">
    <source>
        <dbReference type="Proteomes" id="UP000799770"/>
    </source>
</evidence>
<gene>
    <name evidence="1" type="ORF">BDV96DRAFT_643857</name>
</gene>